<dbReference type="Gene3D" id="1.10.10.10">
    <property type="entry name" value="Winged helix-like DNA-binding domain superfamily/Winged helix DNA-binding domain"/>
    <property type="match status" value="1"/>
</dbReference>
<protein>
    <submittedName>
        <fullName evidence="10">Two component transcriptional regulator, winged helix family</fullName>
    </submittedName>
</protein>
<dbReference type="InterPro" id="IPR039420">
    <property type="entry name" value="WalR-like"/>
</dbReference>
<evidence type="ECO:0000313" key="11">
    <source>
        <dbReference type="Proteomes" id="UP000001822"/>
    </source>
</evidence>
<evidence type="ECO:0000259" key="8">
    <source>
        <dbReference type="PROSITE" id="PS50110"/>
    </source>
</evidence>
<dbReference type="Pfam" id="PF00486">
    <property type="entry name" value="Trans_reg_C"/>
    <property type="match status" value="1"/>
</dbReference>
<dbReference type="GO" id="GO:0006355">
    <property type="term" value="P:regulation of DNA-templated transcription"/>
    <property type="evidence" value="ECO:0007669"/>
    <property type="project" value="InterPro"/>
</dbReference>
<name>A0A6N4SU63_CYTH3</name>
<dbReference type="GO" id="GO:0032993">
    <property type="term" value="C:protein-DNA complex"/>
    <property type="evidence" value="ECO:0007669"/>
    <property type="project" value="TreeGrafter"/>
</dbReference>
<dbReference type="PANTHER" id="PTHR48111">
    <property type="entry name" value="REGULATOR OF RPOS"/>
    <property type="match status" value="1"/>
</dbReference>
<dbReference type="GO" id="GO:0000156">
    <property type="term" value="F:phosphorelay response regulator activity"/>
    <property type="evidence" value="ECO:0007669"/>
    <property type="project" value="TreeGrafter"/>
</dbReference>
<dbReference type="InterPro" id="IPR001789">
    <property type="entry name" value="Sig_transdc_resp-reg_receiver"/>
</dbReference>
<dbReference type="InterPro" id="IPR001867">
    <property type="entry name" value="OmpR/PhoB-type_DNA-bd"/>
</dbReference>
<dbReference type="SMART" id="SM00862">
    <property type="entry name" value="Trans_reg_C"/>
    <property type="match status" value="1"/>
</dbReference>
<feature type="modified residue" description="4-aspartylphosphate" evidence="6">
    <location>
        <position position="51"/>
    </location>
</feature>
<dbReference type="CDD" id="cd00383">
    <property type="entry name" value="trans_reg_C"/>
    <property type="match status" value="1"/>
</dbReference>
<dbReference type="InterPro" id="IPR036388">
    <property type="entry name" value="WH-like_DNA-bd_sf"/>
</dbReference>
<evidence type="ECO:0000256" key="2">
    <source>
        <dbReference type="ARBA" id="ARBA00023012"/>
    </source>
</evidence>
<gene>
    <name evidence="10" type="ordered locus">CHU_2732</name>
</gene>
<dbReference type="AlphaFoldDB" id="A0A6N4SU63"/>
<dbReference type="InterPro" id="IPR011006">
    <property type="entry name" value="CheY-like_superfamily"/>
</dbReference>
<reference evidence="10 11" key="1">
    <citation type="journal article" date="2007" name="Appl. Environ. Microbiol.">
        <title>Genome sequence of the cellulolytic gliding bacterium Cytophaga hutchinsonii.</title>
        <authorList>
            <person name="Xie G."/>
            <person name="Bruce D.C."/>
            <person name="Challacombe J.F."/>
            <person name="Chertkov O."/>
            <person name="Detter J.C."/>
            <person name="Gilna P."/>
            <person name="Han C.S."/>
            <person name="Lucas S."/>
            <person name="Misra M."/>
            <person name="Myers G.L."/>
            <person name="Richardson P."/>
            <person name="Tapia R."/>
            <person name="Thayer N."/>
            <person name="Thompson L.S."/>
            <person name="Brettin T.S."/>
            <person name="Henrissat B."/>
            <person name="Wilson D.B."/>
            <person name="McBride M.J."/>
        </authorList>
    </citation>
    <scope>NUCLEOTIDE SEQUENCE [LARGE SCALE GENOMIC DNA]</scope>
    <source>
        <strain evidence="11">ATCC 33406 / DSM 1761 / CIP 103989 / NBRC 15051 / NCIMB 9469 / D465</strain>
    </source>
</reference>
<dbReference type="Proteomes" id="UP000001822">
    <property type="component" value="Chromosome"/>
</dbReference>
<dbReference type="KEGG" id="chu:CHU_2732"/>
<dbReference type="OrthoDB" id="5343479at2"/>
<keyword evidence="1 6" id="KW-0597">Phosphoprotein</keyword>
<evidence type="ECO:0000256" key="4">
    <source>
        <dbReference type="ARBA" id="ARBA00023125"/>
    </source>
</evidence>
<dbReference type="Pfam" id="PF00072">
    <property type="entry name" value="Response_reg"/>
    <property type="match status" value="1"/>
</dbReference>
<dbReference type="RefSeq" id="WP_011586092.1">
    <property type="nucleotide sequence ID" value="NC_008255.1"/>
</dbReference>
<evidence type="ECO:0000256" key="3">
    <source>
        <dbReference type="ARBA" id="ARBA00023015"/>
    </source>
</evidence>
<keyword evidence="3" id="KW-0805">Transcription regulation</keyword>
<keyword evidence="5" id="KW-0804">Transcription</keyword>
<feature type="DNA-binding region" description="OmpR/PhoB-type" evidence="7">
    <location>
        <begin position="124"/>
        <end position="224"/>
    </location>
</feature>
<accession>A0A6N4SU63</accession>
<dbReference type="SUPFAM" id="SSF52172">
    <property type="entry name" value="CheY-like"/>
    <property type="match status" value="1"/>
</dbReference>
<keyword evidence="2" id="KW-0902">Two-component regulatory system</keyword>
<feature type="domain" description="OmpR/PhoB-type" evidence="9">
    <location>
        <begin position="124"/>
        <end position="224"/>
    </location>
</feature>
<dbReference type="PROSITE" id="PS50110">
    <property type="entry name" value="RESPONSE_REGULATORY"/>
    <property type="match status" value="1"/>
</dbReference>
<dbReference type="PANTHER" id="PTHR48111:SF22">
    <property type="entry name" value="REGULATOR OF RPOS"/>
    <property type="match status" value="1"/>
</dbReference>
<dbReference type="SMART" id="SM00448">
    <property type="entry name" value="REC"/>
    <property type="match status" value="1"/>
</dbReference>
<sequence length="225" mass="25981">MKLLLIEDEKELRQSIISYLSHEGYVCEVARTFAEGQEKINSYEYDCFIVDLMMPGGSGLDLIQEIKSKNIKGGIIIISAKNTLEDRIKGLDLGSDDYLTKPFHLSELNARLKSIVRRRQFDGNKDIIFNEIRLIPENHEVFVNDTRVTLTGKEFELLLFFISNKGRVLPKDSIAEHIWGDHMDQSNSFDFIYTHIKNMRRKLVDAGCKDYLTTVYGIGYKFQTE</sequence>
<keyword evidence="4 7" id="KW-0238">DNA-binding</keyword>
<dbReference type="Gene3D" id="3.40.50.2300">
    <property type="match status" value="1"/>
</dbReference>
<dbReference type="EMBL" id="CP000383">
    <property type="protein sequence ID" value="ABG59982.1"/>
    <property type="molecule type" value="Genomic_DNA"/>
</dbReference>
<feature type="domain" description="Response regulatory" evidence="8">
    <location>
        <begin position="2"/>
        <end position="116"/>
    </location>
</feature>
<proteinExistence type="predicted"/>
<evidence type="ECO:0000256" key="7">
    <source>
        <dbReference type="PROSITE-ProRule" id="PRU01091"/>
    </source>
</evidence>
<keyword evidence="11" id="KW-1185">Reference proteome</keyword>
<dbReference type="Gene3D" id="6.10.250.690">
    <property type="match status" value="1"/>
</dbReference>
<evidence type="ECO:0000259" key="9">
    <source>
        <dbReference type="PROSITE" id="PS51755"/>
    </source>
</evidence>
<dbReference type="PROSITE" id="PS51755">
    <property type="entry name" value="OMPR_PHOB"/>
    <property type="match status" value="1"/>
</dbReference>
<evidence type="ECO:0000256" key="5">
    <source>
        <dbReference type="ARBA" id="ARBA00023163"/>
    </source>
</evidence>
<dbReference type="GO" id="GO:0005829">
    <property type="term" value="C:cytosol"/>
    <property type="evidence" value="ECO:0007669"/>
    <property type="project" value="TreeGrafter"/>
</dbReference>
<evidence type="ECO:0000313" key="10">
    <source>
        <dbReference type="EMBL" id="ABG59982.1"/>
    </source>
</evidence>
<dbReference type="GO" id="GO:0000976">
    <property type="term" value="F:transcription cis-regulatory region binding"/>
    <property type="evidence" value="ECO:0007669"/>
    <property type="project" value="TreeGrafter"/>
</dbReference>
<evidence type="ECO:0000256" key="1">
    <source>
        <dbReference type="ARBA" id="ARBA00022553"/>
    </source>
</evidence>
<organism evidence="10 11">
    <name type="scientific">Cytophaga hutchinsonii (strain ATCC 33406 / DSM 1761 / CIP 103989 / NBRC 15051 / NCIMB 9469 / D465)</name>
    <dbReference type="NCBI Taxonomy" id="269798"/>
    <lineage>
        <taxon>Bacteria</taxon>
        <taxon>Pseudomonadati</taxon>
        <taxon>Bacteroidota</taxon>
        <taxon>Cytophagia</taxon>
        <taxon>Cytophagales</taxon>
        <taxon>Cytophagaceae</taxon>
        <taxon>Cytophaga</taxon>
    </lineage>
</organism>
<evidence type="ECO:0000256" key="6">
    <source>
        <dbReference type="PROSITE-ProRule" id="PRU00169"/>
    </source>
</evidence>